<dbReference type="PROSITE" id="PS51257">
    <property type="entry name" value="PROKAR_LIPOPROTEIN"/>
    <property type="match status" value="1"/>
</dbReference>
<sequence>MRTALKNILVVAAVATTFSLVGCQPEPVEPKSTVKKIQIPSESVQSDDEDQPPKTGGNGGGN</sequence>
<name>A0A418M6G6_9BACT</name>
<keyword evidence="3" id="KW-1185">Reference proteome</keyword>
<gene>
    <name evidence="2" type="ORF">DYU11_18905</name>
</gene>
<evidence type="ECO:0000313" key="3">
    <source>
        <dbReference type="Proteomes" id="UP000283523"/>
    </source>
</evidence>
<dbReference type="EMBL" id="QXED01000005">
    <property type="protein sequence ID" value="RIV21473.1"/>
    <property type="molecule type" value="Genomic_DNA"/>
</dbReference>
<dbReference type="RefSeq" id="WP_119669266.1">
    <property type="nucleotide sequence ID" value="NZ_QXED01000005.1"/>
</dbReference>
<comment type="caution">
    <text evidence="2">The sequence shown here is derived from an EMBL/GenBank/DDBJ whole genome shotgun (WGS) entry which is preliminary data.</text>
</comment>
<accession>A0A418M6G6</accession>
<reference evidence="2 3" key="1">
    <citation type="submission" date="2018-08" db="EMBL/GenBank/DDBJ databases">
        <title>Fibrisoma montanum sp. nov., isolated from Danxia mountain soil.</title>
        <authorList>
            <person name="Huang Y."/>
        </authorList>
    </citation>
    <scope>NUCLEOTIDE SEQUENCE [LARGE SCALE GENOMIC DNA]</scope>
    <source>
        <strain evidence="2 3">HYT19</strain>
    </source>
</reference>
<dbReference type="Proteomes" id="UP000283523">
    <property type="component" value="Unassembled WGS sequence"/>
</dbReference>
<dbReference type="AlphaFoldDB" id="A0A418M6G6"/>
<feature type="region of interest" description="Disordered" evidence="1">
    <location>
        <begin position="23"/>
        <end position="62"/>
    </location>
</feature>
<organism evidence="2 3">
    <name type="scientific">Fibrisoma montanum</name>
    <dbReference type="NCBI Taxonomy" id="2305895"/>
    <lineage>
        <taxon>Bacteria</taxon>
        <taxon>Pseudomonadati</taxon>
        <taxon>Bacteroidota</taxon>
        <taxon>Cytophagia</taxon>
        <taxon>Cytophagales</taxon>
        <taxon>Spirosomataceae</taxon>
        <taxon>Fibrisoma</taxon>
    </lineage>
</organism>
<proteinExistence type="predicted"/>
<dbReference type="OrthoDB" id="970094at2"/>
<protein>
    <submittedName>
        <fullName evidence="2">Uncharacterized protein</fullName>
    </submittedName>
</protein>
<evidence type="ECO:0000256" key="1">
    <source>
        <dbReference type="SAM" id="MobiDB-lite"/>
    </source>
</evidence>
<evidence type="ECO:0000313" key="2">
    <source>
        <dbReference type="EMBL" id="RIV21473.1"/>
    </source>
</evidence>